<dbReference type="SUPFAM" id="SSF50978">
    <property type="entry name" value="WD40 repeat-like"/>
    <property type="match status" value="1"/>
</dbReference>
<dbReference type="InterPro" id="IPR036322">
    <property type="entry name" value="WD40_repeat_dom_sf"/>
</dbReference>
<dbReference type="GO" id="GO:0035861">
    <property type="term" value="C:site of double-strand break"/>
    <property type="evidence" value="ECO:0007669"/>
    <property type="project" value="TreeGrafter"/>
</dbReference>
<feature type="region of interest" description="Disordered" evidence="3">
    <location>
        <begin position="176"/>
        <end position="209"/>
    </location>
</feature>
<dbReference type="AlphaFoldDB" id="A0AAW2UTD6"/>
<organism evidence="4">
    <name type="scientific">Sesamum radiatum</name>
    <name type="common">Black benniseed</name>
    <dbReference type="NCBI Taxonomy" id="300843"/>
    <lineage>
        <taxon>Eukaryota</taxon>
        <taxon>Viridiplantae</taxon>
        <taxon>Streptophyta</taxon>
        <taxon>Embryophyta</taxon>
        <taxon>Tracheophyta</taxon>
        <taxon>Spermatophyta</taxon>
        <taxon>Magnoliopsida</taxon>
        <taxon>eudicotyledons</taxon>
        <taxon>Gunneridae</taxon>
        <taxon>Pentapetalae</taxon>
        <taxon>asterids</taxon>
        <taxon>lamiids</taxon>
        <taxon>Lamiales</taxon>
        <taxon>Pedaliaceae</taxon>
        <taxon>Sesamum</taxon>
    </lineage>
</organism>
<dbReference type="InterPro" id="IPR015943">
    <property type="entry name" value="WD40/YVTN_repeat-like_dom_sf"/>
</dbReference>
<feature type="compositionally biased region" description="Basic and acidic residues" evidence="3">
    <location>
        <begin position="185"/>
        <end position="198"/>
    </location>
</feature>
<keyword evidence="2" id="KW-0677">Repeat</keyword>
<reference evidence="4" key="1">
    <citation type="submission" date="2020-06" db="EMBL/GenBank/DDBJ databases">
        <authorList>
            <person name="Li T."/>
            <person name="Hu X."/>
            <person name="Zhang T."/>
            <person name="Song X."/>
            <person name="Zhang H."/>
            <person name="Dai N."/>
            <person name="Sheng W."/>
            <person name="Hou X."/>
            <person name="Wei L."/>
        </authorList>
    </citation>
    <scope>NUCLEOTIDE SEQUENCE</scope>
    <source>
        <strain evidence="4">G02</strain>
        <tissue evidence="4">Leaf</tissue>
    </source>
</reference>
<protein>
    <submittedName>
        <fullName evidence="4">WD repeat-containing protein 70</fullName>
    </submittedName>
</protein>
<dbReference type="Gene3D" id="2.130.10.10">
    <property type="entry name" value="YVTN repeat-like/Quinoprotein amine dehydrogenase"/>
    <property type="match status" value="1"/>
</dbReference>
<dbReference type="PANTHER" id="PTHR16017">
    <property type="entry name" value="GASTRULATION DEFECTIVE PROTEIN 1-RELATED"/>
    <property type="match status" value="1"/>
</dbReference>
<sequence length="258" mass="29168">MESDSDEDLDEEDEDSGYRIPLSNEIVLKGHTKVWDLRQMKEALHVFDDLPNHYAQTNIAFSPDEQLFLTGTSVERESTTGGLLCIYDRAKLELVSRVGISPTYSVVQCAWHPRLNQIFATVGDRHEGGTHILYDPTISERGALVCVARAPRKQSIDDFQAQPVIHNPHALPLFRDQPSRKRQREKILKDPLKSHKPELPINGPGGLIKETWMEEDPREAILKYADVAAKDPKFIAPAYAETQPEPVFAKSDSEDEEK</sequence>
<dbReference type="PANTHER" id="PTHR16017:SF0">
    <property type="entry name" value="WD REPEAT-CONTAINING PROTEIN 70"/>
    <property type="match status" value="1"/>
</dbReference>
<dbReference type="EMBL" id="JACGWJ010000005">
    <property type="protein sequence ID" value="KAL0419702.1"/>
    <property type="molecule type" value="Genomic_DNA"/>
</dbReference>
<proteinExistence type="predicted"/>
<keyword evidence="1" id="KW-0853">WD repeat</keyword>
<evidence type="ECO:0000313" key="4">
    <source>
        <dbReference type="EMBL" id="KAL0419702.1"/>
    </source>
</evidence>
<evidence type="ECO:0000256" key="2">
    <source>
        <dbReference type="ARBA" id="ARBA00022737"/>
    </source>
</evidence>
<accession>A0AAW2UTD6</accession>
<name>A0AAW2UTD6_SESRA</name>
<feature type="region of interest" description="Disordered" evidence="3">
    <location>
        <begin position="238"/>
        <end position="258"/>
    </location>
</feature>
<dbReference type="GO" id="GO:0005634">
    <property type="term" value="C:nucleus"/>
    <property type="evidence" value="ECO:0007669"/>
    <property type="project" value="TreeGrafter"/>
</dbReference>
<reference evidence="4" key="2">
    <citation type="journal article" date="2024" name="Plant">
        <title>Genomic evolution and insights into agronomic trait innovations of Sesamum species.</title>
        <authorList>
            <person name="Miao H."/>
            <person name="Wang L."/>
            <person name="Qu L."/>
            <person name="Liu H."/>
            <person name="Sun Y."/>
            <person name="Le M."/>
            <person name="Wang Q."/>
            <person name="Wei S."/>
            <person name="Zheng Y."/>
            <person name="Lin W."/>
            <person name="Duan Y."/>
            <person name="Cao H."/>
            <person name="Xiong S."/>
            <person name="Wang X."/>
            <person name="Wei L."/>
            <person name="Li C."/>
            <person name="Ma Q."/>
            <person name="Ju M."/>
            <person name="Zhao R."/>
            <person name="Li G."/>
            <person name="Mu C."/>
            <person name="Tian Q."/>
            <person name="Mei H."/>
            <person name="Zhang T."/>
            <person name="Gao T."/>
            <person name="Zhang H."/>
        </authorList>
    </citation>
    <scope>NUCLEOTIDE SEQUENCE</scope>
    <source>
        <strain evidence="4">G02</strain>
    </source>
</reference>
<dbReference type="InterPro" id="IPR051858">
    <property type="entry name" value="WD_repeat_GAD-1"/>
</dbReference>
<gene>
    <name evidence="4" type="ORF">Sradi_1383700</name>
</gene>
<evidence type="ECO:0000256" key="3">
    <source>
        <dbReference type="SAM" id="MobiDB-lite"/>
    </source>
</evidence>
<comment type="caution">
    <text evidence="4">The sequence shown here is derived from an EMBL/GenBank/DDBJ whole genome shotgun (WGS) entry which is preliminary data.</text>
</comment>
<evidence type="ECO:0000256" key="1">
    <source>
        <dbReference type="ARBA" id="ARBA00022574"/>
    </source>
</evidence>